<keyword evidence="2" id="KW-1185">Reference proteome</keyword>
<evidence type="ECO:0000313" key="1">
    <source>
        <dbReference type="EMBL" id="RSL15122.1"/>
    </source>
</evidence>
<sequence length="30" mass="3459">MYLLFSPAMVALAVIALIQIRDQFRFSSTR</sequence>
<name>A0A428ME30_9BACT</name>
<comment type="caution">
    <text evidence="1">The sequence shown here is derived from an EMBL/GenBank/DDBJ whole genome shotgun (WGS) entry which is preliminary data.</text>
</comment>
<dbReference type="Proteomes" id="UP000269669">
    <property type="component" value="Unassembled WGS sequence"/>
</dbReference>
<proteinExistence type="predicted"/>
<accession>A0A428ME30</accession>
<gene>
    <name evidence="1" type="ORF">EDE15_0599</name>
</gene>
<dbReference type="EMBL" id="RSDW01000001">
    <property type="protein sequence ID" value="RSL15122.1"/>
    <property type="molecule type" value="Genomic_DNA"/>
</dbReference>
<dbReference type="AlphaFoldDB" id="A0A428ME30"/>
<evidence type="ECO:0000313" key="2">
    <source>
        <dbReference type="Proteomes" id="UP000269669"/>
    </source>
</evidence>
<reference evidence="1 2" key="1">
    <citation type="submission" date="2018-12" db="EMBL/GenBank/DDBJ databases">
        <title>Sequencing of bacterial isolates from soil warming experiment in Harvard Forest, Massachusetts, USA.</title>
        <authorList>
            <person name="Deangelis K."/>
        </authorList>
    </citation>
    <scope>NUCLEOTIDE SEQUENCE [LARGE SCALE GENOMIC DNA]</scope>
    <source>
        <strain evidence="1 2">EB153</strain>
    </source>
</reference>
<organism evidence="1 2">
    <name type="scientific">Edaphobacter aggregans</name>
    <dbReference type="NCBI Taxonomy" id="570835"/>
    <lineage>
        <taxon>Bacteria</taxon>
        <taxon>Pseudomonadati</taxon>
        <taxon>Acidobacteriota</taxon>
        <taxon>Terriglobia</taxon>
        <taxon>Terriglobales</taxon>
        <taxon>Acidobacteriaceae</taxon>
        <taxon>Edaphobacter</taxon>
    </lineage>
</organism>
<protein>
    <submittedName>
        <fullName evidence="1">Uncharacterized protein</fullName>
    </submittedName>
</protein>